<comment type="caution">
    <text evidence="2">The sequence shown here is derived from an EMBL/GenBank/DDBJ whole genome shotgun (WGS) entry which is preliminary data.</text>
</comment>
<reference evidence="2" key="1">
    <citation type="submission" date="2023-01" db="EMBL/GenBank/DDBJ databases">
        <title>Genome assembly of the deep-sea coral Lophelia pertusa.</title>
        <authorList>
            <person name="Herrera S."/>
            <person name="Cordes E."/>
        </authorList>
    </citation>
    <scope>NUCLEOTIDE SEQUENCE</scope>
    <source>
        <strain evidence="2">USNM1676648</strain>
        <tissue evidence="2">Polyp</tissue>
    </source>
</reference>
<organism evidence="2 3">
    <name type="scientific">Desmophyllum pertusum</name>
    <dbReference type="NCBI Taxonomy" id="174260"/>
    <lineage>
        <taxon>Eukaryota</taxon>
        <taxon>Metazoa</taxon>
        <taxon>Cnidaria</taxon>
        <taxon>Anthozoa</taxon>
        <taxon>Hexacorallia</taxon>
        <taxon>Scleractinia</taxon>
        <taxon>Caryophylliina</taxon>
        <taxon>Caryophylliidae</taxon>
        <taxon>Desmophyllum</taxon>
    </lineage>
</organism>
<dbReference type="InterPro" id="IPR026983">
    <property type="entry name" value="DHC"/>
</dbReference>
<sequence length="208" mass="23314">MATSTWQTQVGWSSPPDEIAVILTLYWSALHPEIRRGTAGLQAQARQRNHKGAYGGRTDLGKAMAVQCVVFNCSDQLDYMAMAKFFKALVPGPVFDEFNRIDVEVLSVVAQQISTIQQALEARLNAFMFEGVELALRTFMCRVYYNESWYAGRTELPDISTKALAKKITTTFKLSSEQLSSQDHYDFGMRAVKTVISAAGNLKREIQK</sequence>
<accession>A0A9X0DA18</accession>
<dbReference type="EMBL" id="MU825401">
    <property type="protein sequence ID" value="KAJ7392325.1"/>
    <property type="molecule type" value="Genomic_DNA"/>
</dbReference>
<dbReference type="PANTHER" id="PTHR22878">
    <property type="entry name" value="DYNEIN HEAVY CHAIN 6, AXONEMAL-LIKE-RELATED"/>
    <property type="match status" value="1"/>
</dbReference>
<dbReference type="GO" id="GO:0045505">
    <property type="term" value="F:dynein intermediate chain binding"/>
    <property type="evidence" value="ECO:0007669"/>
    <property type="project" value="InterPro"/>
</dbReference>
<gene>
    <name evidence="2" type="primary">DNAH1_3</name>
    <name evidence="2" type="ORF">OS493_011982</name>
</gene>
<dbReference type="InterPro" id="IPR027417">
    <property type="entry name" value="P-loop_NTPase"/>
</dbReference>
<evidence type="ECO:0000313" key="2">
    <source>
        <dbReference type="EMBL" id="KAJ7392325.1"/>
    </source>
</evidence>
<protein>
    <submittedName>
        <fullName evidence="2">Dynein heavy chain 1, axonemal</fullName>
    </submittedName>
</protein>
<dbReference type="GO" id="GO:0051959">
    <property type="term" value="F:dynein light intermediate chain binding"/>
    <property type="evidence" value="ECO:0007669"/>
    <property type="project" value="InterPro"/>
</dbReference>
<evidence type="ECO:0000313" key="3">
    <source>
        <dbReference type="Proteomes" id="UP001163046"/>
    </source>
</evidence>
<dbReference type="GO" id="GO:0005524">
    <property type="term" value="F:ATP binding"/>
    <property type="evidence" value="ECO:0007669"/>
    <property type="project" value="InterPro"/>
</dbReference>
<dbReference type="GO" id="GO:0030286">
    <property type="term" value="C:dynein complex"/>
    <property type="evidence" value="ECO:0007669"/>
    <property type="project" value="InterPro"/>
</dbReference>
<feature type="domain" description="Dynein heavy chain hydrolytic ATP-binding dynein motor region" evidence="1">
    <location>
        <begin position="59"/>
        <end position="158"/>
    </location>
</feature>
<evidence type="ECO:0000259" key="1">
    <source>
        <dbReference type="Pfam" id="PF12774"/>
    </source>
</evidence>
<feature type="domain" description="Dynein heavy chain hydrolytic ATP-binding dynein motor region" evidence="1">
    <location>
        <begin position="161"/>
        <end position="206"/>
    </location>
</feature>
<proteinExistence type="predicted"/>
<name>A0A9X0DA18_9CNID</name>
<keyword evidence="3" id="KW-1185">Reference proteome</keyword>
<dbReference type="Gene3D" id="3.40.50.300">
    <property type="entry name" value="P-loop containing nucleotide triphosphate hydrolases"/>
    <property type="match status" value="1"/>
</dbReference>
<dbReference type="GO" id="GO:0007018">
    <property type="term" value="P:microtubule-based movement"/>
    <property type="evidence" value="ECO:0007669"/>
    <property type="project" value="InterPro"/>
</dbReference>
<dbReference type="InterPro" id="IPR035699">
    <property type="entry name" value="AAA_6"/>
</dbReference>
<dbReference type="Pfam" id="PF12774">
    <property type="entry name" value="AAA_6"/>
    <property type="match status" value="2"/>
</dbReference>
<dbReference type="Proteomes" id="UP001163046">
    <property type="component" value="Unassembled WGS sequence"/>
</dbReference>
<dbReference type="PANTHER" id="PTHR22878:SF73">
    <property type="entry name" value="DYNEIN AXONEMAL HEAVY CHAIN 1"/>
    <property type="match status" value="1"/>
</dbReference>
<dbReference type="AlphaFoldDB" id="A0A9X0DA18"/>